<gene>
    <name evidence="2" type="ORF">BD626DRAFT_475074</name>
</gene>
<name>A0A550CY84_9AGAR</name>
<organism evidence="2 3">
    <name type="scientific">Schizophyllum amplum</name>
    <dbReference type="NCBI Taxonomy" id="97359"/>
    <lineage>
        <taxon>Eukaryota</taxon>
        <taxon>Fungi</taxon>
        <taxon>Dikarya</taxon>
        <taxon>Basidiomycota</taxon>
        <taxon>Agaricomycotina</taxon>
        <taxon>Agaricomycetes</taxon>
        <taxon>Agaricomycetidae</taxon>
        <taxon>Agaricales</taxon>
        <taxon>Schizophyllaceae</taxon>
        <taxon>Schizophyllum</taxon>
    </lineage>
</organism>
<dbReference type="EMBL" id="VDMD01000001">
    <property type="protein sequence ID" value="TRM69718.1"/>
    <property type="molecule type" value="Genomic_DNA"/>
</dbReference>
<evidence type="ECO:0000313" key="2">
    <source>
        <dbReference type="EMBL" id="TRM69718.1"/>
    </source>
</evidence>
<dbReference type="OrthoDB" id="3360976at2759"/>
<evidence type="ECO:0000259" key="1">
    <source>
        <dbReference type="Pfam" id="PF20236"/>
    </source>
</evidence>
<reference evidence="2 3" key="1">
    <citation type="journal article" date="2019" name="New Phytol.">
        <title>Comparative genomics reveals unique wood-decay strategies and fruiting body development in the Schizophyllaceae.</title>
        <authorList>
            <person name="Almasi E."/>
            <person name="Sahu N."/>
            <person name="Krizsan K."/>
            <person name="Balint B."/>
            <person name="Kovacs G.M."/>
            <person name="Kiss B."/>
            <person name="Cseklye J."/>
            <person name="Drula E."/>
            <person name="Henrissat B."/>
            <person name="Nagy I."/>
            <person name="Chovatia M."/>
            <person name="Adam C."/>
            <person name="LaButti K."/>
            <person name="Lipzen A."/>
            <person name="Riley R."/>
            <person name="Grigoriev I.V."/>
            <person name="Nagy L.G."/>
        </authorList>
    </citation>
    <scope>NUCLEOTIDE SEQUENCE [LARGE SCALE GENOMIC DNA]</scope>
    <source>
        <strain evidence="2 3">NL-1724</strain>
    </source>
</reference>
<dbReference type="Pfam" id="PF20236">
    <property type="entry name" value="DUF6593"/>
    <property type="match status" value="1"/>
</dbReference>
<accession>A0A550CY84</accession>
<evidence type="ECO:0000313" key="3">
    <source>
        <dbReference type="Proteomes" id="UP000320762"/>
    </source>
</evidence>
<dbReference type="InterPro" id="IPR046528">
    <property type="entry name" value="DUF6593"/>
</dbReference>
<sequence>MRLYMTRRSSMHSIYSDSEGRALYKVQTPFTLAKGRRWDISRVRDAATDSIHQLNSPYTSSSSAYESLAQIHWRKDTVTLFFGEQRITADDFFQRGGVYGRNRTFTGPDGQGYKWILGTIHPQLVRNDEHQTPVAKFHREHHRMPFIKHRLAFLDIYPPGEDIVDFVFITFLYIQKVRQDQLGVLRGRSDDDLE</sequence>
<proteinExistence type="predicted"/>
<comment type="caution">
    <text evidence="2">The sequence shown here is derived from an EMBL/GenBank/DDBJ whole genome shotgun (WGS) entry which is preliminary data.</text>
</comment>
<dbReference type="Proteomes" id="UP000320762">
    <property type="component" value="Unassembled WGS sequence"/>
</dbReference>
<feature type="domain" description="DUF6593" evidence="1">
    <location>
        <begin position="14"/>
        <end position="180"/>
    </location>
</feature>
<keyword evidence="3" id="KW-1185">Reference proteome</keyword>
<dbReference type="AlphaFoldDB" id="A0A550CY84"/>
<protein>
    <recommendedName>
        <fullName evidence="1">DUF6593 domain-containing protein</fullName>
    </recommendedName>
</protein>